<gene>
    <name evidence="1" type="ORF">WPS_23610</name>
</gene>
<name>A0AAN1XX91_UNVUL</name>
<keyword evidence="2" id="KW-1185">Reference proteome</keyword>
<dbReference type="AlphaFoldDB" id="A0AAN1XX91"/>
<protein>
    <submittedName>
        <fullName evidence="1">Uncharacterized protein</fullName>
    </submittedName>
</protein>
<accession>A0AAN1XX91</accession>
<dbReference type="EMBL" id="AP025523">
    <property type="protein sequence ID" value="BDE07085.1"/>
    <property type="molecule type" value="Genomic_DNA"/>
</dbReference>
<sequence length="145" mass="15339">MRQTIRHRSADVAVGYAADRSGLGIAFAAIATGTGRGVVKVPFSAAPLPALEGREFGYAAVAAVAAHLRGAGFTRVRIRVADELVVDDLNARRPVPPALAMAYVKTRCVLHGFALVRVERAEPIETHELTSRASTEIALRKPAAA</sequence>
<evidence type="ECO:0000313" key="2">
    <source>
        <dbReference type="Proteomes" id="UP001317532"/>
    </source>
</evidence>
<proteinExistence type="predicted"/>
<evidence type="ECO:0000313" key="1">
    <source>
        <dbReference type="EMBL" id="BDE07085.1"/>
    </source>
</evidence>
<dbReference type="KEGG" id="vab:WPS_23610"/>
<dbReference type="RefSeq" id="WP_317994700.1">
    <property type="nucleotide sequence ID" value="NZ_AP025523.1"/>
</dbReference>
<dbReference type="Proteomes" id="UP001317532">
    <property type="component" value="Chromosome"/>
</dbReference>
<reference evidence="1 2" key="1">
    <citation type="journal article" date="2022" name="ISME Commun">
        <title>Vulcanimicrobium alpinus gen. nov. sp. nov., the first cultivated representative of the candidate phylum 'Eremiobacterota', is a metabolically versatile aerobic anoxygenic phototroph.</title>
        <authorList>
            <person name="Yabe S."/>
            <person name="Muto K."/>
            <person name="Abe K."/>
            <person name="Yokota A."/>
            <person name="Staudigel H."/>
            <person name="Tebo B.M."/>
        </authorList>
    </citation>
    <scope>NUCLEOTIDE SEQUENCE [LARGE SCALE GENOMIC DNA]</scope>
    <source>
        <strain evidence="1 2">WC8-2</strain>
    </source>
</reference>
<organism evidence="1 2">
    <name type="scientific">Vulcanimicrobium alpinum</name>
    <dbReference type="NCBI Taxonomy" id="3016050"/>
    <lineage>
        <taxon>Bacteria</taxon>
        <taxon>Bacillati</taxon>
        <taxon>Vulcanimicrobiota</taxon>
        <taxon>Vulcanimicrobiia</taxon>
        <taxon>Vulcanimicrobiales</taxon>
        <taxon>Vulcanimicrobiaceae</taxon>
        <taxon>Vulcanimicrobium</taxon>
    </lineage>
</organism>